<dbReference type="InterPro" id="IPR003594">
    <property type="entry name" value="HATPase_dom"/>
</dbReference>
<proteinExistence type="predicted"/>
<evidence type="ECO:0000259" key="10">
    <source>
        <dbReference type="PROSITE" id="PS50109"/>
    </source>
</evidence>
<dbReference type="Gene3D" id="3.30.565.10">
    <property type="entry name" value="Histidine kinase-like ATPase, C-terminal domain"/>
    <property type="match status" value="1"/>
</dbReference>
<evidence type="ECO:0000259" key="11">
    <source>
        <dbReference type="PROSITE" id="PS50110"/>
    </source>
</evidence>
<dbReference type="AlphaFoldDB" id="A0A6F8V7Y3"/>
<evidence type="ECO:0000256" key="5">
    <source>
        <dbReference type="ARBA" id="ARBA00022741"/>
    </source>
</evidence>
<evidence type="ECO:0000256" key="3">
    <source>
        <dbReference type="ARBA" id="ARBA00022553"/>
    </source>
</evidence>
<feature type="modified residue" description="4-aspartylphosphate" evidence="9">
    <location>
        <position position="62"/>
    </location>
</feature>
<dbReference type="EC" id="2.7.13.3" evidence="2"/>
<organism evidence="12 13">
    <name type="scientific">Sulfurimicrobium lacus</name>
    <dbReference type="NCBI Taxonomy" id="2715678"/>
    <lineage>
        <taxon>Bacteria</taxon>
        <taxon>Pseudomonadati</taxon>
        <taxon>Pseudomonadota</taxon>
        <taxon>Betaproteobacteria</taxon>
        <taxon>Nitrosomonadales</taxon>
        <taxon>Sulfuricellaceae</taxon>
        <taxon>Sulfurimicrobium</taxon>
    </lineage>
</organism>
<dbReference type="KEGG" id="slac:SKTS_03160"/>
<keyword evidence="6" id="KW-0418">Kinase</keyword>
<dbReference type="CDD" id="cd19920">
    <property type="entry name" value="REC_PA4781-like"/>
    <property type="match status" value="1"/>
</dbReference>
<dbReference type="InterPro" id="IPR036890">
    <property type="entry name" value="HATPase_C_sf"/>
</dbReference>
<keyword evidence="7" id="KW-0067">ATP-binding</keyword>
<keyword evidence="4" id="KW-0808">Transferase</keyword>
<evidence type="ECO:0000256" key="1">
    <source>
        <dbReference type="ARBA" id="ARBA00000085"/>
    </source>
</evidence>
<accession>A0A6F8V7Y3</accession>
<keyword evidence="3 9" id="KW-0597">Phosphoprotein</keyword>
<dbReference type="CDD" id="cd16917">
    <property type="entry name" value="HATPase_UhpB-NarQ-NarX-like"/>
    <property type="match status" value="1"/>
</dbReference>
<keyword evidence="13" id="KW-1185">Reference proteome</keyword>
<evidence type="ECO:0000256" key="9">
    <source>
        <dbReference type="PROSITE-ProRule" id="PRU00169"/>
    </source>
</evidence>
<dbReference type="Gene3D" id="1.20.5.1930">
    <property type="match status" value="1"/>
</dbReference>
<dbReference type="GO" id="GO:0016020">
    <property type="term" value="C:membrane"/>
    <property type="evidence" value="ECO:0007669"/>
    <property type="project" value="InterPro"/>
</dbReference>
<sequence length="378" mass="41911">MSLAEKNPAGPGEVLIVEDTPASLQLLSDLLTQAGYAVRQAQDGEMALLSARERPPELVLLDIRMPGIDGYEVCRRLKADPRTRDVPVVFLSAQHETEDKVQGFKLGAVDFVAKPYQPDEVLARVRTHIELRRLQTGLEQRVRERTADYEQSQKKLQASWQQLQELTGFLQTVREEERTRMAREIHDELGQALTALRIDLGWLVNKCSGDDPRIAEKLASAHQLVVRTLDAVRRISEDLRPGMLDDLGLAAAIENHVAKFTEHSGIPCALTMNREEFGIADDMATAIFRLTQEALTNVARHAAAHSVKVEILDGDDAIHVTVQDDGSGLPPSNGRKTFGLLGMRERVKMFGGKFDMASVPGKGTRIAAIFPKNQEVNE</sequence>
<evidence type="ECO:0000313" key="13">
    <source>
        <dbReference type="Proteomes" id="UP000502260"/>
    </source>
</evidence>
<dbReference type="Pfam" id="PF07730">
    <property type="entry name" value="HisKA_3"/>
    <property type="match status" value="1"/>
</dbReference>
<evidence type="ECO:0000256" key="8">
    <source>
        <dbReference type="ARBA" id="ARBA00023012"/>
    </source>
</evidence>
<dbReference type="InterPro" id="IPR011006">
    <property type="entry name" value="CheY-like_superfamily"/>
</dbReference>
<keyword evidence="5" id="KW-0547">Nucleotide-binding</keyword>
<evidence type="ECO:0000313" key="12">
    <source>
        <dbReference type="EMBL" id="BCB25430.1"/>
    </source>
</evidence>
<keyword evidence="8" id="KW-0902">Two-component regulatory system</keyword>
<dbReference type="GO" id="GO:0000155">
    <property type="term" value="F:phosphorelay sensor kinase activity"/>
    <property type="evidence" value="ECO:0007669"/>
    <property type="project" value="InterPro"/>
</dbReference>
<reference evidence="13" key="1">
    <citation type="submission" date="2020-03" db="EMBL/GenBank/DDBJ databases">
        <title>Complete genome sequence of sulfur-oxidizing bacterium skT11.</title>
        <authorList>
            <person name="Kanda M."/>
            <person name="Kojima H."/>
            <person name="Fukui M."/>
        </authorList>
    </citation>
    <scope>NUCLEOTIDE SEQUENCE [LARGE SCALE GENOMIC DNA]</scope>
    <source>
        <strain evidence="13">skT11</strain>
    </source>
</reference>
<feature type="domain" description="Histidine kinase" evidence="10">
    <location>
        <begin position="184"/>
        <end position="374"/>
    </location>
</feature>
<dbReference type="Proteomes" id="UP000502260">
    <property type="component" value="Chromosome"/>
</dbReference>
<evidence type="ECO:0000256" key="6">
    <source>
        <dbReference type="ARBA" id="ARBA00022777"/>
    </source>
</evidence>
<dbReference type="PANTHER" id="PTHR24421:SF10">
    <property type="entry name" value="NITRATE_NITRITE SENSOR PROTEIN NARQ"/>
    <property type="match status" value="1"/>
</dbReference>
<comment type="catalytic activity">
    <reaction evidence="1">
        <text>ATP + protein L-histidine = ADP + protein N-phospho-L-histidine.</text>
        <dbReference type="EC" id="2.7.13.3"/>
    </reaction>
</comment>
<name>A0A6F8V7Y3_9PROT</name>
<dbReference type="InterPro" id="IPR001789">
    <property type="entry name" value="Sig_transdc_resp-reg_receiver"/>
</dbReference>
<dbReference type="Gene3D" id="3.40.50.2300">
    <property type="match status" value="1"/>
</dbReference>
<dbReference type="InterPro" id="IPR011712">
    <property type="entry name" value="Sig_transdc_His_kin_sub3_dim/P"/>
</dbReference>
<dbReference type="PROSITE" id="PS50110">
    <property type="entry name" value="RESPONSE_REGULATORY"/>
    <property type="match status" value="1"/>
</dbReference>
<evidence type="ECO:0000256" key="7">
    <source>
        <dbReference type="ARBA" id="ARBA00022840"/>
    </source>
</evidence>
<protein>
    <recommendedName>
        <fullName evidence="2">histidine kinase</fullName>
        <ecNumber evidence="2">2.7.13.3</ecNumber>
    </recommendedName>
</protein>
<dbReference type="SUPFAM" id="SSF52172">
    <property type="entry name" value="CheY-like"/>
    <property type="match status" value="1"/>
</dbReference>
<dbReference type="InterPro" id="IPR005467">
    <property type="entry name" value="His_kinase_dom"/>
</dbReference>
<feature type="domain" description="Response regulatory" evidence="11">
    <location>
        <begin position="13"/>
        <end position="129"/>
    </location>
</feature>
<evidence type="ECO:0000256" key="4">
    <source>
        <dbReference type="ARBA" id="ARBA00022679"/>
    </source>
</evidence>
<gene>
    <name evidence="12" type="ORF">SKTS_03160</name>
</gene>
<dbReference type="PANTHER" id="PTHR24421">
    <property type="entry name" value="NITRATE/NITRITE SENSOR PROTEIN NARX-RELATED"/>
    <property type="match status" value="1"/>
</dbReference>
<dbReference type="Pfam" id="PF00072">
    <property type="entry name" value="Response_reg"/>
    <property type="match status" value="1"/>
</dbReference>
<dbReference type="GO" id="GO:0005524">
    <property type="term" value="F:ATP binding"/>
    <property type="evidence" value="ECO:0007669"/>
    <property type="project" value="UniProtKB-KW"/>
</dbReference>
<dbReference type="InterPro" id="IPR050482">
    <property type="entry name" value="Sensor_HK_TwoCompSys"/>
</dbReference>
<dbReference type="GO" id="GO:0046983">
    <property type="term" value="F:protein dimerization activity"/>
    <property type="evidence" value="ECO:0007669"/>
    <property type="project" value="InterPro"/>
</dbReference>
<dbReference type="Pfam" id="PF02518">
    <property type="entry name" value="HATPase_c"/>
    <property type="match status" value="1"/>
</dbReference>
<evidence type="ECO:0000256" key="2">
    <source>
        <dbReference type="ARBA" id="ARBA00012438"/>
    </source>
</evidence>
<dbReference type="EMBL" id="AP022853">
    <property type="protein sequence ID" value="BCB25430.1"/>
    <property type="molecule type" value="Genomic_DNA"/>
</dbReference>
<dbReference type="PROSITE" id="PS50109">
    <property type="entry name" value="HIS_KIN"/>
    <property type="match status" value="1"/>
</dbReference>
<dbReference type="SUPFAM" id="SSF55874">
    <property type="entry name" value="ATPase domain of HSP90 chaperone/DNA topoisomerase II/histidine kinase"/>
    <property type="match status" value="1"/>
</dbReference>
<dbReference type="SMART" id="SM00387">
    <property type="entry name" value="HATPase_c"/>
    <property type="match status" value="1"/>
</dbReference>
<dbReference type="SMART" id="SM00448">
    <property type="entry name" value="REC"/>
    <property type="match status" value="1"/>
</dbReference>